<evidence type="ECO:0000313" key="4">
    <source>
        <dbReference type="Proteomes" id="UP000665043"/>
    </source>
</evidence>
<feature type="domain" description="Thioredoxin" evidence="2">
    <location>
        <begin position="1"/>
        <end position="138"/>
    </location>
</feature>
<reference evidence="3 4" key="1">
    <citation type="submission" date="2019-12" db="EMBL/GenBank/DDBJ databases">
        <title>The whole genome sequencing of a strain isolated from a Mars analog, Dalangtan Playa.</title>
        <authorList>
            <person name="Huang T."/>
        </authorList>
    </citation>
    <scope>NUCLEOTIDE SEQUENCE [LARGE SCALE GENOMIC DNA]</scope>
    <source>
        <strain evidence="3 4">DP4-553-S</strain>
    </source>
</reference>
<protein>
    <submittedName>
        <fullName evidence="3">Redoxin domain-containing protein</fullName>
    </submittedName>
</protein>
<dbReference type="PROSITE" id="PS51352">
    <property type="entry name" value="THIOREDOXIN_2"/>
    <property type="match status" value="1"/>
</dbReference>
<dbReference type="InterPro" id="IPR036249">
    <property type="entry name" value="Thioredoxin-like_sf"/>
</dbReference>
<name>A0ABX7VTF4_9BACI</name>
<dbReference type="Gene3D" id="3.40.30.10">
    <property type="entry name" value="Glutaredoxin"/>
    <property type="match status" value="1"/>
</dbReference>
<dbReference type="SUPFAM" id="SSF52833">
    <property type="entry name" value="Thioredoxin-like"/>
    <property type="match status" value="1"/>
</dbReference>
<sequence>MKAPIFELPILNSDKTYQLKKDLGKVIVLTFWASWCPDCAADLPKKEQLYKTINKKDVEMLTINVTGRERSPDEAEAFHKNFLQQPTLADEGTNVYDMYRCQGVPTTVIIDKQGNIADKFGDKAPFLSIVEALGRQLD</sequence>
<gene>
    <name evidence="3" type="ORF">ERJ70_13495</name>
</gene>
<dbReference type="Proteomes" id="UP000665043">
    <property type="component" value="Chromosome"/>
</dbReference>
<dbReference type="CDD" id="cd02966">
    <property type="entry name" value="TlpA_like_family"/>
    <property type="match status" value="1"/>
</dbReference>
<keyword evidence="4" id="KW-1185">Reference proteome</keyword>
<dbReference type="Pfam" id="PF00578">
    <property type="entry name" value="AhpC-TSA"/>
    <property type="match status" value="1"/>
</dbReference>
<dbReference type="RefSeq" id="WP_209365364.1">
    <property type="nucleotide sequence ID" value="NZ_CP046956.1"/>
</dbReference>
<dbReference type="EMBL" id="CP046956">
    <property type="protein sequence ID" value="QTN00223.1"/>
    <property type="molecule type" value="Genomic_DNA"/>
</dbReference>
<dbReference type="PANTHER" id="PTHR42852">
    <property type="entry name" value="THIOL:DISULFIDE INTERCHANGE PROTEIN DSBE"/>
    <property type="match status" value="1"/>
</dbReference>
<accession>A0ABX7VTF4</accession>
<dbReference type="InterPro" id="IPR013766">
    <property type="entry name" value="Thioredoxin_domain"/>
</dbReference>
<organism evidence="3 4">
    <name type="scientific">Sediminibacillus dalangtanensis</name>
    <dbReference type="NCBI Taxonomy" id="2729421"/>
    <lineage>
        <taxon>Bacteria</taxon>
        <taxon>Bacillati</taxon>
        <taxon>Bacillota</taxon>
        <taxon>Bacilli</taxon>
        <taxon>Bacillales</taxon>
        <taxon>Bacillaceae</taxon>
        <taxon>Sediminibacillus</taxon>
    </lineage>
</organism>
<dbReference type="InterPro" id="IPR050553">
    <property type="entry name" value="Thioredoxin_ResA/DsbE_sf"/>
</dbReference>
<proteinExistence type="predicted"/>
<evidence type="ECO:0000259" key="2">
    <source>
        <dbReference type="PROSITE" id="PS51352"/>
    </source>
</evidence>
<evidence type="ECO:0000313" key="3">
    <source>
        <dbReference type="EMBL" id="QTN00223.1"/>
    </source>
</evidence>
<dbReference type="InterPro" id="IPR000866">
    <property type="entry name" value="AhpC/TSA"/>
</dbReference>
<dbReference type="PANTHER" id="PTHR42852:SF17">
    <property type="entry name" value="THIOREDOXIN-LIKE PROTEIN HI_1115"/>
    <property type="match status" value="1"/>
</dbReference>
<keyword evidence="1" id="KW-1015">Disulfide bond</keyword>
<evidence type="ECO:0000256" key="1">
    <source>
        <dbReference type="ARBA" id="ARBA00023157"/>
    </source>
</evidence>